<dbReference type="InterPro" id="IPR007236">
    <property type="entry name" value="SlyX"/>
</dbReference>
<dbReference type="Proteomes" id="UP000738431">
    <property type="component" value="Chromosome"/>
</dbReference>
<dbReference type="EMBL" id="CP139781">
    <property type="protein sequence ID" value="WRQ86510.1"/>
    <property type="molecule type" value="Genomic_DNA"/>
</dbReference>
<accession>A0ABZ1C567</accession>
<sequence length="64" mass="7678">MDEARVSRLEERIAWLERHVLEQDKVMLQQGDLVKKLRDELLTMRERVGGREVPLDPNERPPHY</sequence>
<dbReference type="Pfam" id="PF04102">
    <property type="entry name" value="SlyX"/>
    <property type="match status" value="1"/>
</dbReference>
<reference evidence="1 2" key="2">
    <citation type="submission" date="2023-12" db="EMBL/GenBank/DDBJ databases">
        <title>Description of an unclassified Opitutus bacterium of Verrucomicrobiota.</title>
        <authorList>
            <person name="Zhang D.-F."/>
        </authorList>
    </citation>
    <scope>NUCLEOTIDE SEQUENCE [LARGE SCALE GENOMIC DNA]</scope>
    <source>
        <strain evidence="1 2">WL0086</strain>
    </source>
</reference>
<evidence type="ECO:0000313" key="2">
    <source>
        <dbReference type="Proteomes" id="UP000738431"/>
    </source>
</evidence>
<name>A0ABZ1C567_9BACT</name>
<dbReference type="RefSeq" id="WP_221033257.1">
    <property type="nucleotide sequence ID" value="NZ_CP139781.1"/>
</dbReference>
<proteinExistence type="predicted"/>
<organism evidence="1 2">
    <name type="scientific">Actomonas aquatica</name>
    <dbReference type="NCBI Taxonomy" id="2866162"/>
    <lineage>
        <taxon>Bacteria</taxon>
        <taxon>Pseudomonadati</taxon>
        <taxon>Verrucomicrobiota</taxon>
        <taxon>Opitutia</taxon>
        <taxon>Opitutales</taxon>
        <taxon>Opitutaceae</taxon>
        <taxon>Actomonas</taxon>
    </lineage>
</organism>
<reference evidence="1 2" key="1">
    <citation type="submission" date="2021-08" db="EMBL/GenBank/DDBJ databases">
        <authorList>
            <person name="Zhang D."/>
            <person name="Zhang A."/>
            <person name="Wang L."/>
        </authorList>
    </citation>
    <scope>NUCLEOTIDE SEQUENCE [LARGE SCALE GENOMIC DNA]</scope>
    <source>
        <strain evidence="1 2">WL0086</strain>
    </source>
</reference>
<keyword evidence="2" id="KW-1185">Reference proteome</keyword>
<protein>
    <submittedName>
        <fullName evidence="1">SlyX family protein</fullName>
    </submittedName>
</protein>
<gene>
    <name evidence="1" type="ORF">K1X11_016990</name>
</gene>
<evidence type="ECO:0000313" key="1">
    <source>
        <dbReference type="EMBL" id="WRQ86510.1"/>
    </source>
</evidence>